<accession>A0A246JHI8</accession>
<comment type="similarity">
    <text evidence="7">Belongs to the transglycosylase MltG family.</text>
</comment>
<dbReference type="OrthoDB" id="9814591at2"/>
<feature type="transmembrane region" description="Helical" evidence="7">
    <location>
        <begin position="50"/>
        <end position="73"/>
    </location>
</feature>
<dbReference type="GO" id="GO:0008932">
    <property type="term" value="F:lytic endotransglycosylase activity"/>
    <property type="evidence" value="ECO:0007669"/>
    <property type="project" value="UniProtKB-UniRule"/>
</dbReference>
<dbReference type="AlphaFoldDB" id="A0A246JHI8"/>
<keyword evidence="4 7" id="KW-0472">Membrane</keyword>
<evidence type="ECO:0000313" key="8">
    <source>
        <dbReference type="EMBL" id="OWQ92107.1"/>
    </source>
</evidence>
<dbReference type="EC" id="4.2.2.29" evidence="7"/>
<dbReference type="NCBIfam" id="TIGR00247">
    <property type="entry name" value="endolytic transglycosylase MltG"/>
    <property type="match status" value="1"/>
</dbReference>
<comment type="subcellular location">
    <subcellularLocation>
        <location evidence="7">Cell inner membrane</location>
        <topology evidence="7">Single-pass membrane protein</topology>
    </subcellularLocation>
</comment>
<dbReference type="PANTHER" id="PTHR30518">
    <property type="entry name" value="ENDOLYTIC MUREIN TRANSGLYCOSYLASE"/>
    <property type="match status" value="1"/>
</dbReference>
<dbReference type="Proteomes" id="UP000197468">
    <property type="component" value="Unassembled WGS sequence"/>
</dbReference>
<name>A0A246JHI8_9BURK</name>
<dbReference type="CDD" id="cd08010">
    <property type="entry name" value="MltG_like"/>
    <property type="match status" value="1"/>
</dbReference>
<dbReference type="GO" id="GO:0071555">
    <property type="term" value="P:cell wall organization"/>
    <property type="evidence" value="ECO:0007669"/>
    <property type="project" value="UniProtKB-KW"/>
</dbReference>
<organism evidence="8 9">
    <name type="scientific">Roseateles aquatilis</name>
    <dbReference type="NCBI Taxonomy" id="431061"/>
    <lineage>
        <taxon>Bacteria</taxon>
        <taxon>Pseudomonadati</taxon>
        <taxon>Pseudomonadota</taxon>
        <taxon>Betaproteobacteria</taxon>
        <taxon>Burkholderiales</taxon>
        <taxon>Sphaerotilaceae</taxon>
        <taxon>Roseateles</taxon>
    </lineage>
</organism>
<dbReference type="GO" id="GO:0005886">
    <property type="term" value="C:plasma membrane"/>
    <property type="evidence" value="ECO:0007669"/>
    <property type="project" value="UniProtKB-SubCell"/>
</dbReference>
<keyword evidence="9" id="KW-1185">Reference proteome</keyword>
<sequence length="377" mass="40414">MGPIIISPAFHRGCWVLARAKNRSRTQAAGRGTGDHRGRRGAQGGRIGRWLLSVLVAAAVLAGGAAGAAWWWLGQPLVLAGTSVELSIEPGTAPQQVAQAWVGAGVQTDPRLLYAWFRWSGQARKIRAGSYEVHAGVTPRELLDKMVKGDQVLEQLRLIEGWNFRQVRAAIAAAPALKQTTAGMTDDQIMTALGAPGQAAEGRFFPDTYAYSRGVSDLTVLKRAHALMRKRLDSAWAGRADGLPLKSADEALVLASIVEKETGAAADRGLVASVFVNRLKVGMPLQTDPTVIYGLGESFDGNLRKIHLQTDTPFNTYTRGGLPPTPIALPGLAALQATLHPTPSKALYFVSRGDGTSQFSEDLAAHNRAVNKYQRGR</sequence>
<comment type="function">
    <text evidence="7">Functions as a peptidoglycan terminase that cleaves nascent peptidoglycan strands endolytically to terminate their elongation.</text>
</comment>
<reference evidence="8 9" key="1">
    <citation type="journal article" date="2008" name="Int. J. Syst. Evol. Microbiol.">
        <title>Description of Roseateles aquatilis sp. nov. and Roseateles terrae sp. nov., in the class Betaproteobacteria, and emended description of the genus Roseateles.</title>
        <authorList>
            <person name="Gomila M."/>
            <person name="Bowien B."/>
            <person name="Falsen E."/>
            <person name="Moore E.R."/>
            <person name="Lalucat J."/>
        </authorList>
    </citation>
    <scope>NUCLEOTIDE SEQUENCE [LARGE SCALE GENOMIC DNA]</scope>
    <source>
        <strain evidence="8 9">CCUG 48205</strain>
    </source>
</reference>
<evidence type="ECO:0000256" key="5">
    <source>
        <dbReference type="ARBA" id="ARBA00023239"/>
    </source>
</evidence>
<dbReference type="GO" id="GO:0009252">
    <property type="term" value="P:peptidoglycan biosynthetic process"/>
    <property type="evidence" value="ECO:0007669"/>
    <property type="project" value="UniProtKB-UniRule"/>
</dbReference>
<comment type="catalytic activity">
    <reaction evidence="7">
        <text>a peptidoglycan chain = a peptidoglycan chain with N-acetyl-1,6-anhydromuramyl-[peptide] at the reducing end + a peptidoglycan chain with N-acetylglucosamine at the non-reducing end.</text>
        <dbReference type="EC" id="4.2.2.29"/>
    </reaction>
</comment>
<comment type="caution">
    <text evidence="8">The sequence shown here is derived from an EMBL/GenBank/DDBJ whole genome shotgun (WGS) entry which is preliminary data.</text>
</comment>
<keyword evidence="7" id="KW-0997">Cell inner membrane</keyword>
<evidence type="ECO:0000256" key="6">
    <source>
        <dbReference type="ARBA" id="ARBA00023316"/>
    </source>
</evidence>
<evidence type="ECO:0000313" key="9">
    <source>
        <dbReference type="Proteomes" id="UP000197468"/>
    </source>
</evidence>
<protein>
    <recommendedName>
        <fullName evidence="7">Endolytic murein transglycosylase</fullName>
        <ecNumber evidence="7">4.2.2.29</ecNumber>
    </recommendedName>
    <alternativeName>
        <fullName evidence="7">Peptidoglycan lytic transglycosylase</fullName>
    </alternativeName>
    <alternativeName>
        <fullName evidence="7">Peptidoglycan polymerization terminase</fullName>
    </alternativeName>
</protein>
<gene>
    <name evidence="7" type="primary">mltG</name>
    <name evidence="8" type="ORF">CDN99_07070</name>
</gene>
<evidence type="ECO:0000256" key="7">
    <source>
        <dbReference type="HAMAP-Rule" id="MF_02065"/>
    </source>
</evidence>
<dbReference type="InterPro" id="IPR003770">
    <property type="entry name" value="MLTG-like"/>
</dbReference>
<dbReference type="Gene3D" id="3.30.160.60">
    <property type="entry name" value="Classic Zinc Finger"/>
    <property type="match status" value="1"/>
</dbReference>
<dbReference type="PANTHER" id="PTHR30518:SF2">
    <property type="entry name" value="ENDOLYTIC MUREIN TRANSGLYCOSYLASE"/>
    <property type="match status" value="1"/>
</dbReference>
<dbReference type="Gene3D" id="3.30.1490.480">
    <property type="entry name" value="Endolytic murein transglycosylase"/>
    <property type="match status" value="1"/>
</dbReference>
<feature type="site" description="Important for catalytic activity" evidence="7">
    <location>
        <position position="261"/>
    </location>
</feature>
<keyword evidence="5 7" id="KW-0456">Lyase</keyword>
<proteinExistence type="inferred from homology"/>
<evidence type="ECO:0000256" key="1">
    <source>
        <dbReference type="ARBA" id="ARBA00022475"/>
    </source>
</evidence>
<dbReference type="EMBL" id="NIOF01000002">
    <property type="protein sequence ID" value="OWQ92107.1"/>
    <property type="molecule type" value="Genomic_DNA"/>
</dbReference>
<keyword evidence="6 7" id="KW-0961">Cell wall biogenesis/degradation</keyword>
<evidence type="ECO:0000256" key="2">
    <source>
        <dbReference type="ARBA" id="ARBA00022692"/>
    </source>
</evidence>
<evidence type="ECO:0000256" key="4">
    <source>
        <dbReference type="ARBA" id="ARBA00023136"/>
    </source>
</evidence>
<dbReference type="HAMAP" id="MF_02065">
    <property type="entry name" value="MltG"/>
    <property type="match status" value="1"/>
</dbReference>
<dbReference type="Pfam" id="PF02618">
    <property type="entry name" value="YceG"/>
    <property type="match status" value="1"/>
</dbReference>
<keyword evidence="2 7" id="KW-0812">Transmembrane</keyword>
<keyword evidence="3 7" id="KW-1133">Transmembrane helix</keyword>
<evidence type="ECO:0000256" key="3">
    <source>
        <dbReference type="ARBA" id="ARBA00022989"/>
    </source>
</evidence>
<keyword evidence="1 7" id="KW-1003">Cell membrane</keyword>